<dbReference type="AlphaFoldDB" id="A0A8A0RQ41"/>
<comment type="subcellular location">
    <subcellularLocation>
        <location evidence="1">Membrane</location>
        <topology evidence="1">Multi-pass membrane protein</topology>
    </subcellularLocation>
</comment>
<keyword evidence="8" id="KW-1185">Reference proteome</keyword>
<organism evidence="7 8">
    <name type="scientific">Koleobacter methoxysyntrophicus</name>
    <dbReference type="NCBI Taxonomy" id="2751313"/>
    <lineage>
        <taxon>Bacteria</taxon>
        <taxon>Bacillati</taxon>
        <taxon>Bacillota</taxon>
        <taxon>Clostridia</taxon>
        <taxon>Koleobacterales</taxon>
        <taxon>Koleobacteraceae</taxon>
        <taxon>Koleobacter</taxon>
    </lineage>
</organism>
<feature type="transmembrane region" description="Helical" evidence="6">
    <location>
        <begin position="112"/>
        <end position="134"/>
    </location>
</feature>
<keyword evidence="4 6" id="KW-1133">Transmembrane helix</keyword>
<dbReference type="Pfam" id="PF00953">
    <property type="entry name" value="Glycos_transf_4"/>
    <property type="match status" value="1"/>
</dbReference>
<dbReference type="KEGG" id="kme:H0A61_02456"/>
<reference evidence="7" key="1">
    <citation type="submission" date="2020-07" db="EMBL/GenBank/DDBJ databases">
        <title>Koleobacter methoxysyntrophicus gen. nov., sp. nov., a novel anaerobic bacterium isolated from deep subsurface oil field and proposal of Koleobacterales ord. nov. in the phylum Firmicutes.</title>
        <authorList>
            <person name="Sakamoto S."/>
            <person name="Tamaki H."/>
        </authorList>
    </citation>
    <scope>NUCLEOTIDE SEQUENCE</scope>
    <source>
        <strain evidence="7">NRmbB1</strain>
    </source>
</reference>
<keyword evidence="2" id="KW-0808">Transferase</keyword>
<evidence type="ECO:0000256" key="1">
    <source>
        <dbReference type="ARBA" id="ARBA00004141"/>
    </source>
</evidence>
<feature type="transmembrane region" description="Helical" evidence="6">
    <location>
        <begin position="140"/>
        <end position="157"/>
    </location>
</feature>
<gene>
    <name evidence="7" type="ORF">H0A61_02456</name>
</gene>
<name>A0A8A0RQ41_9FIRM</name>
<evidence type="ECO:0000313" key="7">
    <source>
        <dbReference type="EMBL" id="QSQ10064.1"/>
    </source>
</evidence>
<evidence type="ECO:0000256" key="4">
    <source>
        <dbReference type="ARBA" id="ARBA00022989"/>
    </source>
</evidence>
<dbReference type="Proteomes" id="UP000662904">
    <property type="component" value="Chromosome"/>
</dbReference>
<keyword evidence="3 6" id="KW-0812">Transmembrane</keyword>
<feature type="transmembrane region" description="Helical" evidence="6">
    <location>
        <begin position="6"/>
        <end position="25"/>
    </location>
</feature>
<evidence type="ECO:0000256" key="2">
    <source>
        <dbReference type="ARBA" id="ARBA00022679"/>
    </source>
</evidence>
<proteinExistence type="predicted"/>
<evidence type="ECO:0000256" key="5">
    <source>
        <dbReference type="ARBA" id="ARBA00023136"/>
    </source>
</evidence>
<evidence type="ECO:0000256" key="6">
    <source>
        <dbReference type="SAM" id="Phobius"/>
    </source>
</evidence>
<evidence type="ECO:0000313" key="8">
    <source>
        <dbReference type="Proteomes" id="UP000662904"/>
    </source>
</evidence>
<accession>A0A8A0RQ41</accession>
<keyword evidence="5 6" id="KW-0472">Membrane</keyword>
<feature type="transmembrane region" description="Helical" evidence="6">
    <location>
        <begin position="212"/>
        <end position="229"/>
    </location>
</feature>
<dbReference type="GO" id="GO:0016020">
    <property type="term" value="C:membrane"/>
    <property type="evidence" value="ECO:0007669"/>
    <property type="project" value="UniProtKB-SubCell"/>
</dbReference>
<dbReference type="EMBL" id="CP059066">
    <property type="protein sequence ID" value="QSQ10064.1"/>
    <property type="molecule type" value="Genomic_DNA"/>
</dbReference>
<protein>
    <recommendedName>
        <fullName evidence="9">UDP-N-acetylmuramyl pentapeptide phosphotransferase/UDP-N-acetylglucosamine-1-phosphate transferase</fullName>
    </recommendedName>
</protein>
<dbReference type="InterPro" id="IPR000715">
    <property type="entry name" value="Glycosyl_transferase_4"/>
</dbReference>
<sequence length="278" mass="31359">MLNFYVFFISLIITKGLMPLYIKLLNNEKNKKRNYNGHYIISSGGIIFFFNLSFIIALQLIYMKTHLTKEIAILSLYGLATITFIGFIDDIWGKNDSKGLSGHISNFVGGNLTTGFLKAVFGFLISAVISFYISNSKVDYLTNILLISLMMNFFNLMDLRPGRACKVFLFFSIFFVFIFYSTEYSFLILTTLGILLAYIPMDLSEKVMLGDAGSNLLGFIAGLSLALAVETFKKIPIIFALVLIHILAERLSISTLIEKNAFLRFLDLLGRNGKEEKN</sequence>
<dbReference type="GO" id="GO:0016780">
    <property type="term" value="F:phosphotransferase activity, for other substituted phosphate groups"/>
    <property type="evidence" value="ECO:0007669"/>
    <property type="project" value="InterPro"/>
</dbReference>
<feature type="transmembrane region" description="Helical" evidence="6">
    <location>
        <begin position="169"/>
        <end position="200"/>
    </location>
</feature>
<evidence type="ECO:0000256" key="3">
    <source>
        <dbReference type="ARBA" id="ARBA00022692"/>
    </source>
</evidence>
<evidence type="ECO:0008006" key="9">
    <source>
        <dbReference type="Google" id="ProtNLM"/>
    </source>
</evidence>
<feature type="transmembrane region" description="Helical" evidence="6">
    <location>
        <begin position="74"/>
        <end position="92"/>
    </location>
</feature>
<feature type="transmembrane region" description="Helical" evidence="6">
    <location>
        <begin position="37"/>
        <end position="62"/>
    </location>
</feature>